<protein>
    <recommendedName>
        <fullName evidence="10">Galactose-1-phosphate uridylyltransferase</fullName>
        <shortName evidence="10">Gal-1-P uridylyltransferase</shortName>
        <ecNumber evidence="10">2.7.7.12</ecNumber>
    </recommendedName>
    <alternativeName>
        <fullName evidence="10">UDP-glucose--hexose-1-phosphate uridylyltransferase</fullName>
    </alternativeName>
</protein>
<dbReference type="InterPro" id="IPR000766">
    <property type="entry name" value="GalP_uridyl_Trfase_II"/>
</dbReference>
<evidence type="ECO:0000256" key="7">
    <source>
        <dbReference type="ARBA" id="ARBA00022695"/>
    </source>
</evidence>
<proteinExistence type="inferred from homology"/>
<dbReference type="STRING" id="1120990.SAMN03080614_101048"/>
<sequence>MLELSIEKLLLFGKSRGFFKEEDERYVRNRILEILDYHDYSLPENIIPKLLPDEGKEDILAEIIQWAVDRGIIESDSSLYSDMLDSALMGAMLPRPSEVIENFNDRYRQSPKEATDYLYNLSIDSNYIRKSRTDKNISWVHNCQYGDIQITINISKPEKDIKEIQAEKNAPKTGYPLCLLCPENEGYKGRLNHPARQNLRIIPLILGGEKWFFQYSPYLYYDEHCILLNEKHTPMVIEEKTIIKMLDFLDLFPHYFVGSNADLPIVGGSILHHDHFQGGNYTFPMERAPLKKKLSFPLYPNVKGGILKWPLSVIRLESNDRKALQTIAGEIIEAWRSYSDEKAEILPFTKTEPHNTITPIARIANGCYQLDLVLRNNRCNEFYPEGIFHPHREIHNIKKENIGLIEVMGLAVLPGRLVKEMELIERYLLQREITLEEQKLLDKHLDFCKEIAEKYPKIEEKELKTIIKKEIGEKFVEALKHSGVYKDDQRGLKHFIKFISSIGGVVLEN</sequence>
<gene>
    <name evidence="10" type="primary">galT</name>
    <name evidence="13" type="ORF">SAMN03080614_101048</name>
</gene>
<keyword evidence="14" id="KW-1185">Reference proteome</keyword>
<evidence type="ECO:0000256" key="9">
    <source>
        <dbReference type="ARBA" id="ARBA00023277"/>
    </source>
</evidence>
<dbReference type="AlphaFoldDB" id="A0A1H9ZM51"/>
<evidence type="ECO:0000256" key="5">
    <source>
        <dbReference type="ARBA" id="ARBA00022490"/>
    </source>
</evidence>
<keyword evidence="9 10" id="KW-0119">Carbohydrate metabolism</keyword>
<comment type="subcellular location">
    <subcellularLocation>
        <location evidence="2 10">Cytoplasm</location>
    </subcellularLocation>
</comment>
<dbReference type="Pfam" id="PF01087">
    <property type="entry name" value="GalP_UDP_transf"/>
    <property type="match status" value="1"/>
</dbReference>
<dbReference type="GO" id="GO:0008108">
    <property type="term" value="F:UDP-glucose:hexose-1-phosphate uridylyltransferase activity"/>
    <property type="evidence" value="ECO:0007669"/>
    <property type="project" value="UniProtKB-UniRule"/>
</dbReference>
<evidence type="ECO:0000313" key="13">
    <source>
        <dbReference type="EMBL" id="SES82428.1"/>
    </source>
</evidence>
<comment type="pathway">
    <text evidence="3 10">Carbohydrate metabolism; galactose metabolism.</text>
</comment>
<feature type="domain" description="Galactose-1-phosphate uridyl transferase N-terminal" evidence="11">
    <location>
        <begin position="19"/>
        <end position="234"/>
    </location>
</feature>
<comment type="catalytic activity">
    <reaction evidence="1 10">
        <text>alpha-D-galactose 1-phosphate + UDP-alpha-D-glucose = alpha-D-glucose 1-phosphate + UDP-alpha-D-galactose</text>
        <dbReference type="Rhea" id="RHEA:13989"/>
        <dbReference type="ChEBI" id="CHEBI:58336"/>
        <dbReference type="ChEBI" id="CHEBI:58601"/>
        <dbReference type="ChEBI" id="CHEBI:58885"/>
        <dbReference type="ChEBI" id="CHEBI:66914"/>
        <dbReference type="EC" id="2.7.7.12"/>
    </reaction>
</comment>
<evidence type="ECO:0000256" key="10">
    <source>
        <dbReference type="HAMAP-Rule" id="MF_00571"/>
    </source>
</evidence>
<evidence type="ECO:0000259" key="12">
    <source>
        <dbReference type="Pfam" id="PF02744"/>
    </source>
</evidence>
<evidence type="ECO:0000313" key="14">
    <source>
        <dbReference type="Proteomes" id="UP000243819"/>
    </source>
</evidence>
<dbReference type="PANTHER" id="PTHR39191:SF1">
    <property type="entry name" value="DUF4922 DOMAIN-CONTAINING PROTEIN"/>
    <property type="match status" value="1"/>
</dbReference>
<comment type="similarity">
    <text evidence="4 10">Belongs to the galactose-1-phosphate uridylyltransferase type 2 family.</text>
</comment>
<name>A0A1H9ZM51_9FIRM</name>
<dbReference type="InterPro" id="IPR005850">
    <property type="entry name" value="GalP_Utransf_C"/>
</dbReference>
<organism evidence="13 14">
    <name type="scientific">Anaerobranca gottschalkii DSM 13577</name>
    <dbReference type="NCBI Taxonomy" id="1120990"/>
    <lineage>
        <taxon>Bacteria</taxon>
        <taxon>Bacillati</taxon>
        <taxon>Bacillota</taxon>
        <taxon>Clostridia</taxon>
        <taxon>Eubacteriales</taxon>
        <taxon>Proteinivoracaceae</taxon>
        <taxon>Anaerobranca</taxon>
    </lineage>
</organism>
<evidence type="ECO:0000256" key="8">
    <source>
        <dbReference type="ARBA" id="ARBA00023144"/>
    </source>
</evidence>
<dbReference type="EC" id="2.7.7.12" evidence="10"/>
<reference evidence="14" key="1">
    <citation type="submission" date="2016-10" db="EMBL/GenBank/DDBJ databases">
        <authorList>
            <person name="Varghese N."/>
            <person name="Submissions S."/>
        </authorList>
    </citation>
    <scope>NUCLEOTIDE SEQUENCE [LARGE SCALE GENOMIC DNA]</scope>
    <source>
        <strain evidence="14">DSM 13577</strain>
    </source>
</reference>
<dbReference type="RefSeq" id="WP_091349612.1">
    <property type="nucleotide sequence ID" value="NZ_FOIF01000010.1"/>
</dbReference>
<evidence type="ECO:0000259" key="11">
    <source>
        <dbReference type="Pfam" id="PF01087"/>
    </source>
</evidence>
<dbReference type="GO" id="GO:0006012">
    <property type="term" value="P:galactose metabolic process"/>
    <property type="evidence" value="ECO:0007669"/>
    <property type="project" value="UniProtKB-UniRule"/>
</dbReference>
<dbReference type="NCBIfam" id="NF003629">
    <property type="entry name" value="PRK05270.1-2"/>
    <property type="match status" value="1"/>
</dbReference>
<dbReference type="EMBL" id="FOIF01000010">
    <property type="protein sequence ID" value="SES82428.1"/>
    <property type="molecule type" value="Genomic_DNA"/>
</dbReference>
<accession>A0A1H9ZM51</accession>
<keyword evidence="6 10" id="KW-0808">Transferase</keyword>
<dbReference type="PIRSF" id="PIRSF006005">
    <property type="entry name" value="GalT_BS"/>
    <property type="match status" value="1"/>
</dbReference>
<feature type="domain" description="Galactose-1-phosphate uridyl transferase C-terminal" evidence="12">
    <location>
        <begin position="250"/>
        <end position="439"/>
    </location>
</feature>
<evidence type="ECO:0000256" key="2">
    <source>
        <dbReference type="ARBA" id="ARBA00004496"/>
    </source>
</evidence>
<dbReference type="UniPathway" id="UPA00214"/>
<dbReference type="OrthoDB" id="2293at2"/>
<keyword evidence="5 10" id="KW-0963">Cytoplasm</keyword>
<keyword evidence="7 10" id="KW-0548">Nucleotidyltransferase</keyword>
<evidence type="ECO:0000256" key="1">
    <source>
        <dbReference type="ARBA" id="ARBA00001107"/>
    </source>
</evidence>
<dbReference type="GO" id="GO:0005737">
    <property type="term" value="C:cytoplasm"/>
    <property type="evidence" value="ECO:0007669"/>
    <property type="project" value="UniProtKB-SubCell"/>
</dbReference>
<evidence type="ECO:0000256" key="6">
    <source>
        <dbReference type="ARBA" id="ARBA00022679"/>
    </source>
</evidence>
<dbReference type="InterPro" id="IPR005849">
    <property type="entry name" value="GalP_Utransf_N"/>
</dbReference>
<dbReference type="Proteomes" id="UP000243819">
    <property type="component" value="Unassembled WGS sequence"/>
</dbReference>
<dbReference type="HAMAP" id="MF_00571">
    <property type="entry name" value="GalP_UDP_trans"/>
    <property type="match status" value="1"/>
</dbReference>
<keyword evidence="8 10" id="KW-0299">Galactose metabolism</keyword>
<dbReference type="PANTHER" id="PTHR39191">
    <property type="entry name" value="GALACTOSE-1-PHOSPHATE URIDYLYLTRANSFERASE"/>
    <property type="match status" value="1"/>
</dbReference>
<evidence type="ECO:0000256" key="4">
    <source>
        <dbReference type="ARBA" id="ARBA00008706"/>
    </source>
</evidence>
<dbReference type="Pfam" id="PF02744">
    <property type="entry name" value="GalP_UDP_tr_C"/>
    <property type="match status" value="1"/>
</dbReference>
<evidence type="ECO:0000256" key="3">
    <source>
        <dbReference type="ARBA" id="ARBA00004947"/>
    </source>
</evidence>